<reference evidence="2" key="1">
    <citation type="submission" date="2022-11" db="UniProtKB">
        <authorList>
            <consortium name="WormBaseParasite"/>
        </authorList>
    </citation>
    <scope>IDENTIFICATION</scope>
</reference>
<accession>A0AC34GKF5</accession>
<evidence type="ECO:0000313" key="1">
    <source>
        <dbReference type="Proteomes" id="UP000887579"/>
    </source>
</evidence>
<sequence length="183" mass="20845">MQDPRCGQIYCIDLQDALIEIGKIARDKKINEALLKVLHEMVRENHVFSELFKTGSVKLAEAIADALDKGKETPRFRLTIVDAREEEGFTAADSTVHAHRAEKPRNELSGMIWCNDDGDPPDYKDVWLDGYKGETEPVPYWSPNVDALCYALLFPHGNQMYRDGLVRKKVEVERAKKRKINTG</sequence>
<dbReference type="WBParaSite" id="ES5_v2.g30155.t1">
    <property type="protein sequence ID" value="ES5_v2.g30155.t1"/>
    <property type="gene ID" value="ES5_v2.g30155"/>
</dbReference>
<protein>
    <submittedName>
        <fullName evidence="2">Uncharacterized protein</fullName>
    </submittedName>
</protein>
<evidence type="ECO:0000313" key="2">
    <source>
        <dbReference type="WBParaSite" id="ES5_v2.g30155.t1"/>
    </source>
</evidence>
<dbReference type="Proteomes" id="UP000887579">
    <property type="component" value="Unplaced"/>
</dbReference>
<organism evidence="1 2">
    <name type="scientific">Panagrolaimus sp. ES5</name>
    <dbReference type="NCBI Taxonomy" id="591445"/>
    <lineage>
        <taxon>Eukaryota</taxon>
        <taxon>Metazoa</taxon>
        <taxon>Ecdysozoa</taxon>
        <taxon>Nematoda</taxon>
        <taxon>Chromadorea</taxon>
        <taxon>Rhabditida</taxon>
        <taxon>Tylenchina</taxon>
        <taxon>Panagrolaimomorpha</taxon>
        <taxon>Panagrolaimoidea</taxon>
        <taxon>Panagrolaimidae</taxon>
        <taxon>Panagrolaimus</taxon>
    </lineage>
</organism>
<name>A0AC34GKF5_9BILA</name>
<proteinExistence type="predicted"/>